<dbReference type="InterPro" id="IPR045584">
    <property type="entry name" value="Pilin-like"/>
</dbReference>
<dbReference type="Pfam" id="PF07963">
    <property type="entry name" value="N_methyl"/>
    <property type="match status" value="1"/>
</dbReference>
<evidence type="ECO:0000256" key="8">
    <source>
        <dbReference type="ARBA" id="ARBA00023136"/>
    </source>
</evidence>
<gene>
    <name evidence="13" type="ORF">NP590_13990</name>
</gene>
<dbReference type="InterPro" id="IPR012902">
    <property type="entry name" value="N_methyl_site"/>
</dbReference>
<organism evidence="13 14">
    <name type="scientific">Methylomonas subterranea</name>
    <dbReference type="NCBI Taxonomy" id="2952225"/>
    <lineage>
        <taxon>Bacteria</taxon>
        <taxon>Pseudomonadati</taxon>
        <taxon>Pseudomonadota</taxon>
        <taxon>Gammaproteobacteria</taxon>
        <taxon>Methylococcales</taxon>
        <taxon>Methylococcaceae</taxon>
        <taxon>Methylomonas</taxon>
    </lineage>
</organism>
<comment type="subcellular location">
    <subcellularLocation>
        <location evidence="1">Cell inner membrane</location>
        <topology evidence="1">Single-pass membrane protein</topology>
    </subcellularLocation>
</comment>
<dbReference type="NCBIfam" id="TIGR02532">
    <property type="entry name" value="IV_pilin_GFxxxE"/>
    <property type="match status" value="1"/>
</dbReference>
<keyword evidence="4" id="KW-0488">Methylation</keyword>
<keyword evidence="8 11" id="KW-0472">Membrane</keyword>
<evidence type="ECO:0000256" key="3">
    <source>
        <dbReference type="ARBA" id="ARBA00022475"/>
    </source>
</evidence>
<reference evidence="13 14" key="1">
    <citation type="submission" date="2022-07" db="EMBL/GenBank/DDBJ databases">
        <title>Methylomonas rivi sp. nov., Methylomonas rosea sp. nov., Methylomonas aureus sp. nov. and Methylomonas subterranea sp. nov., four novel methanotrophs isolated from a freshwater creek and the deep terrestrial subsurface.</title>
        <authorList>
            <person name="Abin C."/>
            <person name="Sankaranarayanan K."/>
            <person name="Garner C."/>
            <person name="Sindelar R."/>
            <person name="Kotary K."/>
            <person name="Garner R."/>
            <person name="Barclay S."/>
            <person name="Lawson P."/>
            <person name="Krumholz L."/>
        </authorList>
    </citation>
    <scope>NUCLEOTIDE SEQUENCE [LARGE SCALE GENOMIC DNA]</scope>
    <source>
        <strain evidence="13 14">SURF-2</strain>
    </source>
</reference>
<dbReference type="InterPro" id="IPR022346">
    <property type="entry name" value="T2SS_GspH"/>
</dbReference>
<evidence type="ECO:0000313" key="14">
    <source>
        <dbReference type="Proteomes" id="UP001524499"/>
    </source>
</evidence>
<evidence type="ECO:0000256" key="9">
    <source>
        <dbReference type="ARBA" id="ARBA00025772"/>
    </source>
</evidence>
<keyword evidence="6 11" id="KW-0812">Transmembrane</keyword>
<evidence type="ECO:0000313" key="13">
    <source>
        <dbReference type="EMBL" id="MCQ8105221.1"/>
    </source>
</evidence>
<dbReference type="Gene3D" id="3.55.40.10">
    <property type="entry name" value="minor pseudopilin epsh domain"/>
    <property type="match status" value="1"/>
</dbReference>
<keyword evidence="3" id="KW-1003">Cell membrane</keyword>
<dbReference type="Proteomes" id="UP001524499">
    <property type="component" value="Unassembled WGS sequence"/>
</dbReference>
<accession>A0ABT1TIC2</accession>
<evidence type="ECO:0000256" key="6">
    <source>
        <dbReference type="ARBA" id="ARBA00022692"/>
    </source>
</evidence>
<dbReference type="SUPFAM" id="SSF54523">
    <property type="entry name" value="Pili subunits"/>
    <property type="match status" value="1"/>
</dbReference>
<keyword evidence="5" id="KW-0997">Cell inner membrane</keyword>
<evidence type="ECO:0000256" key="10">
    <source>
        <dbReference type="ARBA" id="ARBA00030775"/>
    </source>
</evidence>
<evidence type="ECO:0000256" key="7">
    <source>
        <dbReference type="ARBA" id="ARBA00022989"/>
    </source>
</evidence>
<evidence type="ECO:0000256" key="1">
    <source>
        <dbReference type="ARBA" id="ARBA00004377"/>
    </source>
</evidence>
<comment type="caution">
    <text evidence="13">The sequence shown here is derived from an EMBL/GenBank/DDBJ whole genome shotgun (WGS) entry which is preliminary data.</text>
</comment>
<feature type="transmembrane region" description="Helical" evidence="11">
    <location>
        <begin position="6"/>
        <end position="31"/>
    </location>
</feature>
<evidence type="ECO:0000256" key="2">
    <source>
        <dbReference type="ARBA" id="ARBA00021549"/>
    </source>
</evidence>
<dbReference type="EMBL" id="JANIBJ010000026">
    <property type="protein sequence ID" value="MCQ8105221.1"/>
    <property type="molecule type" value="Genomic_DNA"/>
</dbReference>
<evidence type="ECO:0000256" key="11">
    <source>
        <dbReference type="SAM" id="Phobius"/>
    </source>
</evidence>
<keyword evidence="7 11" id="KW-1133">Transmembrane helix</keyword>
<name>A0ABT1TIC2_9GAMM</name>
<dbReference type="RefSeq" id="WP_256603136.1">
    <property type="nucleotide sequence ID" value="NZ_JANIBJ010000026.1"/>
</dbReference>
<protein>
    <recommendedName>
        <fullName evidence="2">Type II secretion system protein H</fullName>
    </recommendedName>
    <alternativeName>
        <fullName evidence="10">General secretion pathway protein H</fullName>
    </alternativeName>
</protein>
<keyword evidence="14" id="KW-1185">Reference proteome</keyword>
<comment type="similarity">
    <text evidence="9">Belongs to the GSP H family.</text>
</comment>
<feature type="domain" description="General secretion pathway GspH" evidence="12">
    <location>
        <begin position="47"/>
        <end position="139"/>
    </location>
</feature>
<evidence type="ECO:0000256" key="4">
    <source>
        <dbReference type="ARBA" id="ARBA00022481"/>
    </source>
</evidence>
<sequence>MLSKPVLSLGFTLIELMVTIAIAAILLGIAIPNFSAIVVQNRLTANANEFITALNMARSEAIKRGQHVVVRKTGTNWENGWQVFVDIDRSTAAKENVLDATTDIQLRVYQALPANFTLRGNTNFGSFITFGPNGVNEQPKCADNEQPKCADNEDFHNAIVLCHNSQLTTAKLITVNPIGRTRLGTDSDNNGIPENSKCDQNQSLTNISSCTTTSGF</sequence>
<evidence type="ECO:0000259" key="12">
    <source>
        <dbReference type="Pfam" id="PF12019"/>
    </source>
</evidence>
<proteinExistence type="inferred from homology"/>
<evidence type="ECO:0000256" key="5">
    <source>
        <dbReference type="ARBA" id="ARBA00022519"/>
    </source>
</evidence>
<dbReference type="Pfam" id="PF12019">
    <property type="entry name" value="GspH"/>
    <property type="match status" value="1"/>
</dbReference>